<evidence type="ECO:0000313" key="1">
    <source>
        <dbReference type="EMBL" id="KAF0290335.1"/>
    </source>
</evidence>
<keyword evidence="1" id="KW-0378">Hydrolase</keyword>
<dbReference type="AlphaFoldDB" id="A0A6A4V9B1"/>
<keyword evidence="1" id="KW-0347">Helicase</keyword>
<dbReference type="EMBL" id="VIIS01001963">
    <property type="protein sequence ID" value="KAF0290335.1"/>
    <property type="molecule type" value="Genomic_DNA"/>
</dbReference>
<organism evidence="1 2">
    <name type="scientific">Amphibalanus amphitrite</name>
    <name type="common">Striped barnacle</name>
    <name type="synonym">Balanus amphitrite</name>
    <dbReference type="NCBI Taxonomy" id="1232801"/>
    <lineage>
        <taxon>Eukaryota</taxon>
        <taxon>Metazoa</taxon>
        <taxon>Ecdysozoa</taxon>
        <taxon>Arthropoda</taxon>
        <taxon>Crustacea</taxon>
        <taxon>Multicrustacea</taxon>
        <taxon>Cirripedia</taxon>
        <taxon>Thoracica</taxon>
        <taxon>Thoracicalcarea</taxon>
        <taxon>Balanomorpha</taxon>
        <taxon>Balanoidea</taxon>
        <taxon>Balanidae</taxon>
        <taxon>Amphibalaninae</taxon>
        <taxon>Amphibalanus</taxon>
    </lineage>
</organism>
<protein>
    <submittedName>
        <fullName evidence="1">Putative ATP-dependent RNA helicase Dbp73D</fullName>
    </submittedName>
</protein>
<keyword evidence="2" id="KW-1185">Reference proteome</keyword>
<dbReference type="GO" id="GO:0004386">
    <property type="term" value="F:helicase activity"/>
    <property type="evidence" value="ECO:0007669"/>
    <property type="project" value="UniProtKB-KW"/>
</dbReference>
<proteinExistence type="predicted"/>
<dbReference type="Proteomes" id="UP000440578">
    <property type="component" value="Unassembled WGS sequence"/>
</dbReference>
<evidence type="ECO:0000313" key="2">
    <source>
        <dbReference type="Proteomes" id="UP000440578"/>
    </source>
</evidence>
<name>A0A6A4V9B1_AMPAM</name>
<gene>
    <name evidence="1" type="primary">Dbp73D_10</name>
    <name evidence="1" type="ORF">FJT64_011453</name>
</gene>
<keyword evidence="1" id="KW-0067">ATP-binding</keyword>
<accession>A0A6A4V9B1</accession>
<comment type="caution">
    <text evidence="1">The sequence shown here is derived from an EMBL/GenBank/DDBJ whole genome shotgun (WGS) entry which is preliminary data.</text>
</comment>
<keyword evidence="1" id="KW-0547">Nucleotide-binding</keyword>
<sequence length="157" mass="17252">MSLFQPRLLVAGTAAAAVALPGQFVGRFTTPAELSESFNVVAPQPLKPLLMHHLLRQPDWRRSLVLVNWNEVAHQLELPLSVLGARAVRLMLERQRSHFQRLMVQAGKAGGRVRETLALLDELRAAPVRATLTAGEIGPAKSPPTLKLKVWIHPSPS</sequence>
<reference evidence="1 2" key="1">
    <citation type="submission" date="2019-07" db="EMBL/GenBank/DDBJ databases">
        <title>Draft genome assembly of a fouling barnacle, Amphibalanus amphitrite (Darwin, 1854): The first reference genome for Thecostraca.</title>
        <authorList>
            <person name="Kim W."/>
        </authorList>
    </citation>
    <scope>NUCLEOTIDE SEQUENCE [LARGE SCALE GENOMIC DNA]</scope>
    <source>
        <strain evidence="1">SNU_AA5</strain>
        <tissue evidence="1">Soma without cirri and trophi</tissue>
    </source>
</reference>